<proteinExistence type="predicted"/>
<dbReference type="PROSITE" id="PS51257">
    <property type="entry name" value="PROKAR_LIPOPROTEIN"/>
    <property type="match status" value="1"/>
</dbReference>
<protein>
    <recommendedName>
        <fullName evidence="5">LPS-assembly lipoprotein</fullName>
    </recommendedName>
</protein>
<dbReference type="OrthoDB" id="7950865at2"/>
<dbReference type="Proteomes" id="UP000184533">
    <property type="component" value="Unassembled WGS sequence"/>
</dbReference>
<reference evidence="1 3" key="1">
    <citation type="submission" date="2015-03" db="EMBL/GenBank/DDBJ databases">
        <authorList>
            <person name="Hassan Y.I."/>
            <person name="Lepp D."/>
            <person name="Zhou T."/>
        </authorList>
    </citation>
    <scope>NUCLEOTIDE SEQUENCE [LARGE SCALE GENOMIC DNA]</scope>
    <source>
        <strain evidence="1 3">DSM 17137</strain>
    </source>
</reference>
<name>A0A0F5L3Q0_9HYPH</name>
<evidence type="ECO:0000313" key="1">
    <source>
        <dbReference type="EMBL" id="KKB76247.1"/>
    </source>
</evidence>
<dbReference type="STRING" id="1121477.SAMN02745223_01957"/>
<evidence type="ECO:0000313" key="4">
    <source>
        <dbReference type="Proteomes" id="UP000184533"/>
    </source>
</evidence>
<evidence type="ECO:0008006" key="5">
    <source>
        <dbReference type="Google" id="ProtNLM"/>
    </source>
</evidence>
<dbReference type="AlphaFoldDB" id="A0A0F5L3Q0"/>
<dbReference type="EMBL" id="FQVC01000005">
    <property type="protein sequence ID" value="SHF17778.1"/>
    <property type="molecule type" value="Genomic_DNA"/>
</dbReference>
<organism evidence="1 3">
    <name type="scientific">Devosia limi DSM 17137</name>
    <dbReference type="NCBI Taxonomy" id="1121477"/>
    <lineage>
        <taxon>Bacteria</taxon>
        <taxon>Pseudomonadati</taxon>
        <taxon>Pseudomonadota</taxon>
        <taxon>Alphaproteobacteria</taxon>
        <taxon>Hyphomicrobiales</taxon>
        <taxon>Devosiaceae</taxon>
        <taxon>Devosia</taxon>
    </lineage>
</organism>
<gene>
    <name evidence="2" type="ORF">SAMN02745223_01957</name>
    <name evidence="1" type="ORF">VW29_21145</name>
</gene>
<evidence type="ECO:0000313" key="3">
    <source>
        <dbReference type="Proteomes" id="UP000033608"/>
    </source>
</evidence>
<dbReference type="EMBL" id="LAJF01000156">
    <property type="protein sequence ID" value="KKB76247.1"/>
    <property type="molecule type" value="Genomic_DNA"/>
</dbReference>
<keyword evidence="3" id="KW-1185">Reference proteome</keyword>
<dbReference type="PATRIC" id="fig|1121477.3.peg.1017"/>
<accession>A0A0F5L3Q0</accession>
<sequence length="168" mass="17758">MSWSKPLTRLGFIVLTLGTPIVLSACTLTPVYSGAMAESPAMNLAFAKPRTRLEQIVYQDMSFRLGSSDSATAPLVTVSVSSSAGDMTLSATSNPSKPVEVFVTATMTITPRDGSDSKVQTITRKASATYTRNGQVLADKAAEIEAAERAAKAVAESLRLAVLAERSR</sequence>
<reference evidence="2 4" key="2">
    <citation type="submission" date="2016-11" db="EMBL/GenBank/DDBJ databases">
        <authorList>
            <person name="Jaros S."/>
            <person name="Januszkiewicz K."/>
            <person name="Wedrychowicz H."/>
        </authorList>
    </citation>
    <scope>NUCLEOTIDE SEQUENCE [LARGE SCALE GENOMIC DNA]</scope>
    <source>
        <strain evidence="2 4">DSM 17137</strain>
    </source>
</reference>
<dbReference type="Gene3D" id="3.30.160.150">
    <property type="entry name" value="Lipoprotein like domain"/>
    <property type="match status" value="1"/>
</dbReference>
<dbReference type="RefSeq" id="WP_046137254.1">
    <property type="nucleotide sequence ID" value="NZ_FQVC01000005.1"/>
</dbReference>
<dbReference type="Proteomes" id="UP000033608">
    <property type="component" value="Unassembled WGS sequence"/>
</dbReference>
<evidence type="ECO:0000313" key="2">
    <source>
        <dbReference type="EMBL" id="SHF17778.1"/>
    </source>
</evidence>